<accession>A0AAE9ZJD3</accession>
<organism evidence="1 2">
    <name type="scientific">Hyphococcus flavus</name>
    <dbReference type="NCBI Taxonomy" id="1866326"/>
    <lineage>
        <taxon>Bacteria</taxon>
        <taxon>Pseudomonadati</taxon>
        <taxon>Pseudomonadota</taxon>
        <taxon>Alphaproteobacteria</taxon>
        <taxon>Parvularculales</taxon>
        <taxon>Parvularculaceae</taxon>
        <taxon>Hyphococcus</taxon>
    </lineage>
</organism>
<evidence type="ECO:0000313" key="2">
    <source>
        <dbReference type="Proteomes" id="UP001214043"/>
    </source>
</evidence>
<protein>
    <submittedName>
        <fullName evidence="1">Uncharacterized protein</fullName>
    </submittedName>
</protein>
<evidence type="ECO:0000313" key="1">
    <source>
        <dbReference type="EMBL" id="WDI31590.1"/>
    </source>
</evidence>
<dbReference type="EMBL" id="CP118166">
    <property type="protein sequence ID" value="WDI31590.1"/>
    <property type="molecule type" value="Genomic_DNA"/>
</dbReference>
<keyword evidence="2" id="KW-1185">Reference proteome</keyword>
<dbReference type="RefSeq" id="WP_274493477.1">
    <property type="nucleotide sequence ID" value="NZ_CP118166.1"/>
</dbReference>
<gene>
    <name evidence="1" type="ORF">PUV54_00075</name>
</gene>
<dbReference type="Proteomes" id="UP001214043">
    <property type="component" value="Chromosome"/>
</dbReference>
<sequence length="206" mass="21564">MAMITLPEAPIGWRVSAFGIERADAVGEFLNGAVQVTEYQRALWAGKISLPQLDGAARRQWRAALAQLAQLSNRFEMGPPDAQSGPSTGYAGPGLLVNGGSQLGTSIDIDNATAAADLLAAGDYFMVTAAGVKELKIATADATADGSGEATISFYPPLRNAPDDNAAVEIDAPVTAFRLTTPTMIWQNSLDGGTDFDIDFIEAFAP</sequence>
<proteinExistence type="predicted"/>
<dbReference type="AlphaFoldDB" id="A0AAE9ZJD3"/>
<dbReference type="KEGG" id="hfl:PUV54_00075"/>
<reference evidence="1" key="1">
    <citation type="submission" date="2023-02" db="EMBL/GenBank/DDBJ databases">
        <title>Genome sequence of Hyphococcus flavus.</title>
        <authorList>
            <person name="Rong J.-C."/>
            <person name="Zhao Q."/>
            <person name="Yi M."/>
            <person name="Wu J.-Y."/>
        </authorList>
    </citation>
    <scope>NUCLEOTIDE SEQUENCE</scope>
    <source>
        <strain evidence="1">MCCC 1K03223</strain>
    </source>
</reference>
<name>A0AAE9ZJD3_9PROT</name>